<comment type="caution">
    <text evidence="4">The sequence shown here is derived from an EMBL/GenBank/DDBJ whole genome shotgun (WGS) entry which is preliminary data.</text>
</comment>
<dbReference type="Proteomes" id="UP000183809">
    <property type="component" value="Unassembled WGS sequence"/>
</dbReference>
<dbReference type="Gene3D" id="4.10.240.10">
    <property type="entry name" value="Zn(2)-C6 fungal-type DNA-binding domain"/>
    <property type="match status" value="1"/>
</dbReference>
<feature type="compositionally biased region" description="Polar residues" evidence="2">
    <location>
        <begin position="247"/>
        <end position="264"/>
    </location>
</feature>
<dbReference type="RefSeq" id="XP_020131414.1">
    <property type="nucleotide sequence ID" value="XM_020272120.1"/>
</dbReference>
<feature type="compositionally biased region" description="Pro residues" evidence="2">
    <location>
        <begin position="421"/>
        <end position="431"/>
    </location>
</feature>
<feature type="region of interest" description="Disordered" evidence="2">
    <location>
        <begin position="338"/>
        <end position="457"/>
    </location>
</feature>
<evidence type="ECO:0000313" key="5">
    <source>
        <dbReference type="Proteomes" id="UP000183809"/>
    </source>
</evidence>
<dbReference type="OrthoDB" id="3251668at2759"/>
<protein>
    <submittedName>
        <fullName evidence="4">C6 finger domain</fullName>
    </submittedName>
</protein>
<dbReference type="SUPFAM" id="SSF57701">
    <property type="entry name" value="Zn2/Cys6 DNA-binding domain"/>
    <property type="match status" value="1"/>
</dbReference>
<dbReference type="EMBL" id="MNUE01000019">
    <property type="protein sequence ID" value="OJD35154.1"/>
    <property type="molecule type" value="Genomic_DNA"/>
</dbReference>
<feature type="region of interest" description="Disordered" evidence="2">
    <location>
        <begin position="244"/>
        <end position="325"/>
    </location>
</feature>
<gene>
    <name evidence="4" type="ORF">BKCO1_1900090</name>
</gene>
<evidence type="ECO:0000256" key="1">
    <source>
        <dbReference type="ARBA" id="ARBA00023242"/>
    </source>
</evidence>
<dbReference type="InterPro" id="IPR036864">
    <property type="entry name" value="Zn2-C6_fun-type_DNA-bd_sf"/>
</dbReference>
<feature type="compositionally biased region" description="Basic residues" evidence="2">
    <location>
        <begin position="296"/>
        <end position="306"/>
    </location>
</feature>
<dbReference type="GO" id="GO:0000981">
    <property type="term" value="F:DNA-binding transcription factor activity, RNA polymerase II-specific"/>
    <property type="evidence" value="ECO:0007669"/>
    <property type="project" value="InterPro"/>
</dbReference>
<feature type="domain" description="Zn(2)-C6 fungal-type" evidence="3">
    <location>
        <begin position="452"/>
        <end position="482"/>
    </location>
</feature>
<reference evidence="4 5" key="1">
    <citation type="submission" date="2016-10" db="EMBL/GenBank/DDBJ databases">
        <title>Proteomics and genomics reveal pathogen-plant mechanisms compatible with a hemibiotrophic lifestyle of Diplodia corticola.</title>
        <authorList>
            <person name="Fernandes I."/>
            <person name="De Jonge R."/>
            <person name="Van De Peer Y."/>
            <person name="Devreese B."/>
            <person name="Alves A."/>
            <person name="Esteves A.C."/>
        </authorList>
    </citation>
    <scope>NUCLEOTIDE SEQUENCE [LARGE SCALE GENOMIC DNA]</scope>
    <source>
        <strain evidence="4 5">CBS 112549</strain>
    </source>
</reference>
<name>A0A1J9R4J7_9PEZI</name>
<dbReference type="PROSITE" id="PS50048">
    <property type="entry name" value="ZN2_CY6_FUNGAL_2"/>
    <property type="match status" value="1"/>
</dbReference>
<sequence>MSNIVQSVEGSGGDVVAAAATATEKAGGWQRGPRPEMAYQCGNLDDLLAAMQYEVQTHSQSLIPEEASCRLLFTLNAGLEFPKVRNASSASSSSSLAAATPPLSLNKATNAPIDPDPCPGYSIAAALSNFCDSKEKLKYQRVIAKAIITTVGAADGFRYAERRATDTAKSDGYRFWYVCRDSLQNKDRVANKRASGQEPGPDAKDTFDCKGGARVTFSIKNLCIDVWYHHLPIHDSAFELDKANGAQKEQVQQQETASVSQPPVQYQPMPSYAFWETPSGTVSSSTPQTDAIKAGSSKRKRARPKKPSGNLNTESSGPSSSQDTRGLDTLVNAITVDLNGGINGTIPNVAASSSKPRTKKAKTQAAPQPASAVATSSLHTAHAPLPPATECIDGTNPGPTASSSRPKGKKNKKKTTEQPTLPVPATSPPPASVSASASVPDKKKRDRGGTNRCSTCSSRKIKCDGKRPICSGCAKSNKDCRWLVSQQIQSSKTSRNAKVREGVMKKMSKWNGSNLG</sequence>
<dbReference type="AlphaFoldDB" id="A0A1J9R4J7"/>
<feature type="compositionally biased region" description="Polar residues" evidence="2">
    <location>
        <begin position="278"/>
        <end position="289"/>
    </location>
</feature>
<dbReference type="GO" id="GO:0008270">
    <property type="term" value="F:zinc ion binding"/>
    <property type="evidence" value="ECO:0007669"/>
    <property type="project" value="InterPro"/>
</dbReference>
<dbReference type="CDD" id="cd00067">
    <property type="entry name" value="GAL4"/>
    <property type="match status" value="1"/>
</dbReference>
<evidence type="ECO:0000313" key="4">
    <source>
        <dbReference type="EMBL" id="OJD35154.1"/>
    </source>
</evidence>
<dbReference type="InterPro" id="IPR001138">
    <property type="entry name" value="Zn2Cys6_DnaBD"/>
</dbReference>
<accession>A0A1J9R4J7</accession>
<evidence type="ECO:0000256" key="2">
    <source>
        <dbReference type="SAM" id="MobiDB-lite"/>
    </source>
</evidence>
<dbReference type="SMART" id="SM00066">
    <property type="entry name" value="GAL4"/>
    <property type="match status" value="1"/>
</dbReference>
<keyword evidence="5" id="KW-1185">Reference proteome</keyword>
<dbReference type="STRING" id="236234.A0A1J9R4J7"/>
<organism evidence="4 5">
    <name type="scientific">Diplodia corticola</name>
    <dbReference type="NCBI Taxonomy" id="236234"/>
    <lineage>
        <taxon>Eukaryota</taxon>
        <taxon>Fungi</taxon>
        <taxon>Dikarya</taxon>
        <taxon>Ascomycota</taxon>
        <taxon>Pezizomycotina</taxon>
        <taxon>Dothideomycetes</taxon>
        <taxon>Dothideomycetes incertae sedis</taxon>
        <taxon>Botryosphaeriales</taxon>
        <taxon>Botryosphaeriaceae</taxon>
        <taxon>Diplodia</taxon>
    </lineage>
</organism>
<feature type="compositionally biased region" description="Polar residues" evidence="2">
    <location>
        <begin position="310"/>
        <end position="324"/>
    </location>
</feature>
<feature type="compositionally biased region" description="Basic and acidic residues" evidence="2">
    <location>
        <begin position="440"/>
        <end position="449"/>
    </location>
</feature>
<proteinExistence type="predicted"/>
<dbReference type="GeneID" id="31012379"/>
<dbReference type="Pfam" id="PF00172">
    <property type="entry name" value="Zn_clus"/>
    <property type="match status" value="1"/>
</dbReference>
<evidence type="ECO:0000259" key="3">
    <source>
        <dbReference type="PROSITE" id="PS50048"/>
    </source>
</evidence>
<keyword evidence="1" id="KW-0539">Nucleus</keyword>